<protein>
    <submittedName>
        <fullName evidence="1">Uncharacterized protein</fullName>
    </submittedName>
</protein>
<organism evidence="1 2">
    <name type="scientific">Thraustotheca clavata</name>
    <dbReference type="NCBI Taxonomy" id="74557"/>
    <lineage>
        <taxon>Eukaryota</taxon>
        <taxon>Sar</taxon>
        <taxon>Stramenopiles</taxon>
        <taxon>Oomycota</taxon>
        <taxon>Saprolegniomycetes</taxon>
        <taxon>Saprolegniales</taxon>
        <taxon>Achlyaceae</taxon>
        <taxon>Thraustotheca</taxon>
    </lineage>
</organism>
<evidence type="ECO:0000313" key="1">
    <source>
        <dbReference type="EMBL" id="OQS04882.1"/>
    </source>
</evidence>
<comment type="caution">
    <text evidence="1">The sequence shown here is derived from an EMBL/GenBank/DDBJ whole genome shotgun (WGS) entry which is preliminary data.</text>
</comment>
<dbReference type="Proteomes" id="UP000243217">
    <property type="component" value="Unassembled WGS sequence"/>
</dbReference>
<sequence>MQFGQLNSTKPITLYHLPVLDPVDKSFDFFALLVLYDWIIENSEVESFQGDNGNLTLLSNSMNPRQQTVDSAQLSTVFALFAQKRSPICDFCHDRDCLQNIFVHTFLPWICGRIKHVELNRVGGIIWVGRPLILLRSLTAL</sequence>
<proteinExistence type="predicted"/>
<dbReference type="EMBL" id="JNBS01000536">
    <property type="protein sequence ID" value="OQS04882.1"/>
    <property type="molecule type" value="Genomic_DNA"/>
</dbReference>
<dbReference type="OrthoDB" id="29942at4764"/>
<gene>
    <name evidence="1" type="ORF">THRCLA_02919</name>
</gene>
<reference evidence="1 2" key="1">
    <citation type="journal article" date="2014" name="Genome Biol. Evol.">
        <title>The secreted proteins of Achlya hypogyna and Thraustotheca clavata identify the ancestral oomycete secretome and reveal gene acquisitions by horizontal gene transfer.</title>
        <authorList>
            <person name="Misner I."/>
            <person name="Blouin N."/>
            <person name="Leonard G."/>
            <person name="Richards T.A."/>
            <person name="Lane C.E."/>
        </authorList>
    </citation>
    <scope>NUCLEOTIDE SEQUENCE [LARGE SCALE GENOMIC DNA]</scope>
    <source>
        <strain evidence="1 2">ATCC 34112</strain>
    </source>
</reference>
<keyword evidence="2" id="KW-1185">Reference proteome</keyword>
<dbReference type="AlphaFoldDB" id="A0A1W0A3M0"/>
<evidence type="ECO:0000313" key="2">
    <source>
        <dbReference type="Proteomes" id="UP000243217"/>
    </source>
</evidence>
<name>A0A1W0A3M0_9STRA</name>
<accession>A0A1W0A3M0</accession>